<dbReference type="EMBL" id="LJUJ01000002">
    <property type="protein sequence ID" value="KPK64437.1"/>
    <property type="molecule type" value="Genomic_DNA"/>
</dbReference>
<dbReference type="STRING" id="1703779.AMJ83_01610"/>
<gene>
    <name evidence="2" type="ORF">AMJ83_01610</name>
</gene>
<evidence type="ECO:0000256" key="1">
    <source>
        <dbReference type="SAM" id="Phobius"/>
    </source>
</evidence>
<comment type="caution">
    <text evidence="2">The sequence shown here is derived from an EMBL/GenBank/DDBJ whole genome shotgun (WGS) entry which is preliminary data.</text>
</comment>
<reference evidence="2 3" key="1">
    <citation type="journal article" date="2015" name="Microbiome">
        <title>Genomic resolution of linkages in carbon, nitrogen, and sulfur cycling among widespread estuary sediment bacteria.</title>
        <authorList>
            <person name="Baker B.J."/>
            <person name="Lazar C.S."/>
            <person name="Teske A.P."/>
            <person name="Dick G.J."/>
        </authorList>
    </citation>
    <scope>NUCLEOTIDE SEQUENCE [LARGE SCALE GENOMIC DNA]</scope>
    <source>
        <strain evidence="2">SM23_42</strain>
    </source>
</reference>
<keyword evidence="1" id="KW-0812">Transmembrane</keyword>
<sequence>MLAKRIVASITIVCILLCLHGCYSRRVVYRAEMEDHREYTILAAVTDEGEYLEFDTGAVVTDSVVAGVVKEGDFIEIPLDQVKMVYIRMFDPTMSCLAAIGVSALVVGVAFLIVLATKECCPFVYCYDGEQYIFDGEPYGGAICEAFQRTDLCRLEHLRTADGEYRIQLVNEVDETQYTNEFKLWVVDHPPEVDIIQDANNNLYSIGALQKPLSATKSYDEDVYRWISEKDMLWWESDVRLKDPDNSADLRDTLYLNFLRPPNTDEVKLVVYGCNTLWASQMLMRMVALFGSHVERFYEEMKEPNVITQRGDWDNWTEIYALNVDVWVGESWARRGKIIGGGPFMAEERVVPLSLEGVVGDTLKIKIAPPSGFWQFNSFAVDYSEPVPFELREISASSMIGHDGEDLCTVLERCDDSYYVMPEVGQRASLTFPVPELKSGSKRVVFAKVSGYYEMHLNVSGLPRLKKIQRILSEPDYVVRFALEEYQKWLEQMSMR</sequence>
<keyword evidence="1" id="KW-0472">Membrane</keyword>
<evidence type="ECO:0000313" key="3">
    <source>
        <dbReference type="Proteomes" id="UP000051373"/>
    </source>
</evidence>
<dbReference type="Proteomes" id="UP000051373">
    <property type="component" value="Unassembled WGS sequence"/>
</dbReference>
<keyword evidence="1" id="KW-1133">Transmembrane helix</keyword>
<evidence type="ECO:0000313" key="2">
    <source>
        <dbReference type="EMBL" id="KPK64437.1"/>
    </source>
</evidence>
<proteinExistence type="predicted"/>
<accession>A0A0S8FUQ1</accession>
<name>A0A0S8FUQ1_UNCW3</name>
<protein>
    <submittedName>
        <fullName evidence="2">Uncharacterized protein</fullName>
    </submittedName>
</protein>
<feature type="transmembrane region" description="Helical" evidence="1">
    <location>
        <begin position="96"/>
        <end position="116"/>
    </location>
</feature>
<feature type="transmembrane region" description="Helical" evidence="1">
    <location>
        <begin position="6"/>
        <end position="23"/>
    </location>
</feature>
<dbReference type="AlphaFoldDB" id="A0A0S8FUQ1"/>
<organism evidence="2 3">
    <name type="scientific">candidate division WOR_3 bacterium SM23_42</name>
    <dbReference type="NCBI Taxonomy" id="1703779"/>
    <lineage>
        <taxon>Bacteria</taxon>
        <taxon>Bacteria division WOR-3</taxon>
    </lineage>
</organism>